<dbReference type="EMBL" id="JACTAM010000016">
    <property type="protein sequence ID" value="KAI2655850.1"/>
    <property type="molecule type" value="Genomic_DNA"/>
</dbReference>
<name>A0ABQ8LYY9_LABRO</name>
<dbReference type="SUPFAM" id="SSF53098">
    <property type="entry name" value="Ribonuclease H-like"/>
    <property type="match status" value="1"/>
</dbReference>
<dbReference type="PANTHER" id="PTHR47331:SF6">
    <property type="entry name" value="DOUBLECORTIN DOMAIN-CONTAINING PROTEIN"/>
    <property type="match status" value="1"/>
</dbReference>
<feature type="region of interest" description="Disordered" evidence="1">
    <location>
        <begin position="714"/>
        <end position="775"/>
    </location>
</feature>
<dbReference type="Pfam" id="PF05380">
    <property type="entry name" value="Peptidase_A17"/>
    <property type="match status" value="1"/>
</dbReference>
<keyword evidence="4" id="KW-1185">Reference proteome</keyword>
<feature type="compositionally biased region" description="Basic and acidic residues" evidence="1">
    <location>
        <begin position="721"/>
        <end position="737"/>
    </location>
</feature>
<keyword evidence="2" id="KW-0732">Signal</keyword>
<accession>A0ABQ8LYY9</accession>
<dbReference type="InterPro" id="IPR036397">
    <property type="entry name" value="RNaseH_sf"/>
</dbReference>
<dbReference type="Proteomes" id="UP000830375">
    <property type="component" value="Unassembled WGS sequence"/>
</dbReference>
<dbReference type="PANTHER" id="PTHR47331">
    <property type="entry name" value="PHD-TYPE DOMAIN-CONTAINING PROTEIN"/>
    <property type="match status" value="1"/>
</dbReference>
<reference evidence="3 4" key="1">
    <citation type="submission" date="2022-01" db="EMBL/GenBank/DDBJ databases">
        <title>A high-quality chromosome-level genome assembly of rohu carp, Labeo rohita.</title>
        <authorList>
            <person name="Arick M.A. II"/>
            <person name="Hsu C.-Y."/>
            <person name="Magbanua Z."/>
            <person name="Pechanova O."/>
            <person name="Grover C."/>
            <person name="Miller E."/>
            <person name="Thrash A."/>
            <person name="Ezzel L."/>
            <person name="Alam S."/>
            <person name="Benzie J."/>
            <person name="Hamilton M."/>
            <person name="Karsi A."/>
            <person name="Lawrence M.L."/>
            <person name="Peterson D.G."/>
        </authorList>
    </citation>
    <scope>NUCLEOTIDE SEQUENCE [LARGE SCALE GENOMIC DNA]</scope>
    <source>
        <strain evidence="4">BAU-BD-2019</strain>
        <tissue evidence="3">Blood</tissue>
    </source>
</reference>
<evidence type="ECO:0000256" key="2">
    <source>
        <dbReference type="SAM" id="SignalP"/>
    </source>
</evidence>
<evidence type="ECO:0000313" key="4">
    <source>
        <dbReference type="Proteomes" id="UP000830375"/>
    </source>
</evidence>
<evidence type="ECO:0000256" key="1">
    <source>
        <dbReference type="SAM" id="MobiDB-lite"/>
    </source>
</evidence>
<dbReference type="InterPro" id="IPR008042">
    <property type="entry name" value="Retrotrans_Pao"/>
</dbReference>
<protein>
    <submittedName>
        <fullName evidence="3">2-succinyl-5-enolpyruvyl-6-hydroxy-3-cyclohexene-1-carboxylate synthase</fullName>
    </submittedName>
</protein>
<proteinExistence type="predicted"/>
<gene>
    <name evidence="3" type="ORF">H4Q32_024475</name>
</gene>
<evidence type="ECO:0000313" key="3">
    <source>
        <dbReference type="EMBL" id="KAI2655850.1"/>
    </source>
</evidence>
<dbReference type="InterPro" id="IPR012337">
    <property type="entry name" value="RNaseH-like_sf"/>
</dbReference>
<comment type="caution">
    <text evidence="3">The sequence shown here is derived from an EMBL/GenBank/DDBJ whole genome shotgun (WGS) entry which is preliminary data.</text>
</comment>
<feature type="signal peptide" evidence="2">
    <location>
        <begin position="1"/>
        <end position="15"/>
    </location>
</feature>
<sequence length="851" mass="96125">MSISVVVISVTVVTATQQPFIQVLPPGNLRYLPLPQSMAGRKTNQLVTRSRSECTEVCGEECDQIPNNHTEIPTLDVAFHHSHLRPIAQEIPPLDSDAEILILLGRDIIQQPLGSTYEESIPLIPKGEGTGHSVFSCTTNDHKIAPSVEDTRFLQIMDKESGQLQQLGCSPTLLWAQTKSDLNNSLVGVLMRFRKEPVAITADILHMFRCFLVREDHRDYLRFLWYNNNDLDSEIVDHKMRVHVFGNSPSPAVAIYGLWRAVKEHEESFGSDTRELVPDITVPRLELCAAVLAVKIAEMIVEEMNMNFDYIWYYTDSKIVLGYLYNKTQRFYIYVNNRIHRIHRSSSSSQWSAQLLAFAVLLLAVIKQHCITAGAPFWIEGELPVFVVRPHALNRDAHTVTVRNGLLRVAGRITRSGLEPCEGNPVIIPGTHHVAMLIVRYYHEAVKHQGRHFTEGAVKAAGFWLVGGKKCIRSLLFKCVTCKKLRGKTEHQQMSELLVERLTVAPPFTYVGFDVFGPWEVTACRTRGGQANSKRRFFAIRGPAKQLHSDSGMNFVGASRELKIDESSVSSEDVQKNLREQHCTWKFNPPHASHMGGHWERMIGIARRILDCMLLSEKFSRLTHKVLMTFIVEVTAVMNSQPLIPVSSDPEFPFILTPATVLTQKTGATPPQPGDFGSNELLKKEWKQNTGPLMNDHTIRCNLPIELINPPLKRALVPKSSPERAPDSKSSRERDSVPKLGPERGSVPMTSPERASDNHFQPREERATDPDFSPERLLFPRPAWRELQFLSLAQRRVEAKAKEATSPWLPAQPWHPELHVQPWLPELPALEASPSVDKPVLRDLQALQRRV</sequence>
<organism evidence="3 4">
    <name type="scientific">Labeo rohita</name>
    <name type="common">Indian major carp</name>
    <name type="synonym">Cyprinus rohita</name>
    <dbReference type="NCBI Taxonomy" id="84645"/>
    <lineage>
        <taxon>Eukaryota</taxon>
        <taxon>Metazoa</taxon>
        <taxon>Chordata</taxon>
        <taxon>Craniata</taxon>
        <taxon>Vertebrata</taxon>
        <taxon>Euteleostomi</taxon>
        <taxon>Actinopterygii</taxon>
        <taxon>Neopterygii</taxon>
        <taxon>Teleostei</taxon>
        <taxon>Ostariophysi</taxon>
        <taxon>Cypriniformes</taxon>
        <taxon>Cyprinidae</taxon>
        <taxon>Labeoninae</taxon>
        <taxon>Labeonini</taxon>
        <taxon>Labeo</taxon>
    </lineage>
</organism>
<feature type="compositionally biased region" description="Basic and acidic residues" evidence="1">
    <location>
        <begin position="754"/>
        <end position="769"/>
    </location>
</feature>
<feature type="chain" id="PRO_5045756922" evidence="2">
    <location>
        <begin position="16"/>
        <end position="851"/>
    </location>
</feature>
<dbReference type="Gene3D" id="3.30.420.10">
    <property type="entry name" value="Ribonuclease H-like superfamily/Ribonuclease H"/>
    <property type="match status" value="1"/>
</dbReference>